<evidence type="ECO:0000313" key="1">
    <source>
        <dbReference type="EMBL" id="KAK7476269.1"/>
    </source>
</evidence>
<organism evidence="1 2">
    <name type="scientific">Batillaria attramentaria</name>
    <dbReference type="NCBI Taxonomy" id="370345"/>
    <lineage>
        <taxon>Eukaryota</taxon>
        <taxon>Metazoa</taxon>
        <taxon>Spiralia</taxon>
        <taxon>Lophotrochozoa</taxon>
        <taxon>Mollusca</taxon>
        <taxon>Gastropoda</taxon>
        <taxon>Caenogastropoda</taxon>
        <taxon>Sorbeoconcha</taxon>
        <taxon>Cerithioidea</taxon>
        <taxon>Batillariidae</taxon>
        <taxon>Batillaria</taxon>
    </lineage>
</organism>
<reference evidence="1 2" key="1">
    <citation type="journal article" date="2023" name="Sci. Data">
        <title>Genome assembly of the Korean intertidal mud-creeper Batillaria attramentaria.</title>
        <authorList>
            <person name="Patra A.K."/>
            <person name="Ho P.T."/>
            <person name="Jun S."/>
            <person name="Lee S.J."/>
            <person name="Kim Y."/>
            <person name="Won Y.J."/>
        </authorList>
    </citation>
    <scope>NUCLEOTIDE SEQUENCE [LARGE SCALE GENOMIC DNA]</scope>
    <source>
        <strain evidence="1">Wonlab-2016</strain>
    </source>
</reference>
<dbReference type="AlphaFoldDB" id="A0ABD0JMN4"/>
<name>A0ABD0JMN4_9CAEN</name>
<comment type="caution">
    <text evidence="1">The sequence shown here is derived from an EMBL/GenBank/DDBJ whole genome shotgun (WGS) entry which is preliminary data.</text>
</comment>
<gene>
    <name evidence="1" type="ORF">BaRGS_00032462</name>
</gene>
<dbReference type="Proteomes" id="UP001519460">
    <property type="component" value="Unassembled WGS sequence"/>
</dbReference>
<dbReference type="EMBL" id="JACVVK020000380">
    <property type="protein sequence ID" value="KAK7476269.1"/>
    <property type="molecule type" value="Genomic_DNA"/>
</dbReference>
<evidence type="ECO:0000313" key="2">
    <source>
        <dbReference type="Proteomes" id="UP001519460"/>
    </source>
</evidence>
<proteinExistence type="predicted"/>
<protein>
    <submittedName>
        <fullName evidence="1">Uncharacterized protein</fullName>
    </submittedName>
</protein>
<feature type="non-terminal residue" evidence="1">
    <location>
        <position position="1"/>
    </location>
</feature>
<accession>A0ABD0JMN4</accession>
<sequence length="79" mass="8832">HAEQHTSELHCYPPLSARWPSPLKTCASTRVCGALNRMRSLDSHDKPGASTTLIRQAGDSNRLASYEELFFIPKPSHWA</sequence>
<keyword evidence="2" id="KW-1185">Reference proteome</keyword>